<dbReference type="AlphaFoldDB" id="A0A4P2QUS5"/>
<evidence type="ECO:0000313" key="3">
    <source>
        <dbReference type="EMBL" id="AUX34154.1"/>
    </source>
</evidence>
<evidence type="ECO:0000259" key="2">
    <source>
        <dbReference type="PROSITE" id="PS50995"/>
    </source>
</evidence>
<protein>
    <submittedName>
        <fullName evidence="3">MarR family transcriptional regulator</fullName>
    </submittedName>
</protein>
<dbReference type="RefSeq" id="WP_129577407.1">
    <property type="nucleotide sequence ID" value="NZ_CP012672.1"/>
</dbReference>
<dbReference type="InterPro" id="IPR036390">
    <property type="entry name" value="WH_DNA-bd_sf"/>
</dbReference>
<accession>A0A4P2QUS5</accession>
<sequence>MVDFARASEIIASQCALVRVRRASRALTRLYDEALRPSGLQATQLTMLVAVATCGDGGVKLGALADGLVMDRTTLTRNLAPLERAGLLRVARAPDDARVRLIFLTRQGERAIEAAFPLWERTQKHVRERLGPSEADALREELGRVVALATRPEPAPAPARPAKAPARPAKAPARPAKAPARPAKAPARPAKAPARERPAKPAKPAKRKAKRRSPEA</sequence>
<gene>
    <name evidence="3" type="primary">marR</name>
    <name evidence="3" type="ORF">SOCE836_063220</name>
</gene>
<dbReference type="SMART" id="SM00347">
    <property type="entry name" value="HTH_MARR"/>
    <property type="match status" value="1"/>
</dbReference>
<name>A0A4P2QUS5_SORCE</name>
<dbReference type="InterPro" id="IPR000835">
    <property type="entry name" value="HTH_MarR-typ"/>
</dbReference>
<feature type="domain" description="HTH marR-type" evidence="2">
    <location>
        <begin position="13"/>
        <end position="147"/>
    </location>
</feature>
<dbReference type="GO" id="GO:0003700">
    <property type="term" value="F:DNA-binding transcription factor activity"/>
    <property type="evidence" value="ECO:0007669"/>
    <property type="project" value="InterPro"/>
</dbReference>
<dbReference type="Proteomes" id="UP000295497">
    <property type="component" value="Chromosome"/>
</dbReference>
<evidence type="ECO:0000313" key="4">
    <source>
        <dbReference type="Proteomes" id="UP000295497"/>
    </source>
</evidence>
<dbReference type="PANTHER" id="PTHR33164">
    <property type="entry name" value="TRANSCRIPTIONAL REGULATOR, MARR FAMILY"/>
    <property type="match status" value="1"/>
</dbReference>
<feature type="region of interest" description="Disordered" evidence="1">
    <location>
        <begin position="149"/>
        <end position="216"/>
    </location>
</feature>
<feature type="compositionally biased region" description="Basic residues" evidence="1">
    <location>
        <begin position="203"/>
        <end position="216"/>
    </location>
</feature>
<dbReference type="PROSITE" id="PS50995">
    <property type="entry name" value="HTH_MARR_2"/>
    <property type="match status" value="1"/>
</dbReference>
<dbReference type="SUPFAM" id="SSF46785">
    <property type="entry name" value="Winged helix' DNA-binding domain"/>
    <property type="match status" value="1"/>
</dbReference>
<dbReference type="EMBL" id="CP012672">
    <property type="protein sequence ID" value="AUX34154.1"/>
    <property type="molecule type" value="Genomic_DNA"/>
</dbReference>
<dbReference type="PANTHER" id="PTHR33164:SF105">
    <property type="entry name" value="TRANSCRIPTIONAL REPRESSOR PROTEIN-RELATED"/>
    <property type="match status" value="1"/>
</dbReference>
<organism evidence="3 4">
    <name type="scientific">Sorangium cellulosum</name>
    <name type="common">Polyangium cellulosum</name>
    <dbReference type="NCBI Taxonomy" id="56"/>
    <lineage>
        <taxon>Bacteria</taxon>
        <taxon>Pseudomonadati</taxon>
        <taxon>Myxococcota</taxon>
        <taxon>Polyangia</taxon>
        <taxon>Polyangiales</taxon>
        <taxon>Polyangiaceae</taxon>
        <taxon>Sorangium</taxon>
    </lineage>
</organism>
<reference evidence="3 4" key="1">
    <citation type="submission" date="2015-09" db="EMBL/GenBank/DDBJ databases">
        <title>Sorangium comparison.</title>
        <authorList>
            <person name="Zaburannyi N."/>
            <person name="Bunk B."/>
            <person name="Overmann J."/>
            <person name="Mueller R."/>
        </authorList>
    </citation>
    <scope>NUCLEOTIDE SEQUENCE [LARGE SCALE GENOMIC DNA]</scope>
    <source>
        <strain evidence="3 4">So ce836</strain>
    </source>
</reference>
<evidence type="ECO:0000256" key="1">
    <source>
        <dbReference type="SAM" id="MobiDB-lite"/>
    </source>
</evidence>
<dbReference type="InterPro" id="IPR039422">
    <property type="entry name" value="MarR/SlyA-like"/>
</dbReference>
<feature type="compositionally biased region" description="Low complexity" evidence="1">
    <location>
        <begin position="160"/>
        <end position="192"/>
    </location>
</feature>
<dbReference type="GO" id="GO:0006950">
    <property type="term" value="P:response to stress"/>
    <property type="evidence" value="ECO:0007669"/>
    <property type="project" value="TreeGrafter"/>
</dbReference>
<dbReference type="InterPro" id="IPR036388">
    <property type="entry name" value="WH-like_DNA-bd_sf"/>
</dbReference>
<dbReference type="Gene3D" id="1.10.10.10">
    <property type="entry name" value="Winged helix-like DNA-binding domain superfamily/Winged helix DNA-binding domain"/>
    <property type="match status" value="1"/>
</dbReference>
<proteinExistence type="predicted"/>
<dbReference type="Pfam" id="PF12802">
    <property type="entry name" value="MarR_2"/>
    <property type="match status" value="1"/>
</dbReference>